<keyword evidence="8" id="KW-0812">Transmembrane</keyword>
<evidence type="ECO:0000256" key="6">
    <source>
        <dbReference type="PROSITE-ProRule" id="PRU01172"/>
    </source>
</evidence>
<keyword evidence="8" id="KW-1133">Transmembrane helix</keyword>
<keyword evidence="2" id="KW-0479">Metal-binding</keyword>
<dbReference type="PRINTS" id="PR00895">
    <property type="entry name" value="PENTAXIN"/>
</dbReference>
<proteinExistence type="predicted"/>
<feature type="compositionally biased region" description="Polar residues" evidence="7">
    <location>
        <begin position="246"/>
        <end position="264"/>
    </location>
</feature>
<keyword evidence="5" id="KW-0325">Glycoprotein</keyword>
<dbReference type="PANTHER" id="PTHR19277">
    <property type="entry name" value="PENTRAXIN"/>
    <property type="match status" value="1"/>
</dbReference>
<dbReference type="Pfam" id="PF00354">
    <property type="entry name" value="Pentaxin"/>
    <property type="match status" value="1"/>
</dbReference>
<gene>
    <name evidence="10" type="ORF">JEQ12_012200</name>
</gene>
<feature type="domain" description="Pentraxin (PTX)" evidence="9">
    <location>
        <begin position="315"/>
        <end position="519"/>
    </location>
</feature>
<evidence type="ECO:0000313" key="10">
    <source>
        <dbReference type="EMBL" id="KAG5194911.1"/>
    </source>
</evidence>
<protein>
    <recommendedName>
        <fullName evidence="9">Pentraxin (PTX) domain-containing protein</fullName>
    </recommendedName>
</protein>
<feature type="region of interest" description="Disordered" evidence="7">
    <location>
        <begin position="242"/>
        <end position="285"/>
    </location>
</feature>
<reference evidence="10 11" key="1">
    <citation type="submission" date="2020-12" db="EMBL/GenBank/DDBJ databases">
        <title>De novo assembly of Tibetan sheep genome.</title>
        <authorList>
            <person name="Li X."/>
        </authorList>
    </citation>
    <scope>NUCLEOTIDE SEQUENCE [LARGE SCALE GENOMIC DNA]</scope>
    <source>
        <tissue evidence="10">Heart</tissue>
    </source>
</reference>
<evidence type="ECO:0000256" key="2">
    <source>
        <dbReference type="ARBA" id="ARBA00022723"/>
    </source>
</evidence>
<keyword evidence="3" id="KW-0106">Calcium</keyword>
<dbReference type="InterPro" id="IPR051360">
    <property type="entry name" value="Neuronal_Pentraxin_Related"/>
</dbReference>
<name>A0A835ZLW8_SHEEP</name>
<dbReference type="Gene3D" id="2.60.120.200">
    <property type="match status" value="1"/>
</dbReference>
<evidence type="ECO:0000256" key="7">
    <source>
        <dbReference type="SAM" id="MobiDB-lite"/>
    </source>
</evidence>
<evidence type="ECO:0000256" key="8">
    <source>
        <dbReference type="SAM" id="Phobius"/>
    </source>
</evidence>
<dbReference type="SMART" id="SM00159">
    <property type="entry name" value="PTX"/>
    <property type="match status" value="1"/>
</dbReference>
<dbReference type="GO" id="GO:0046872">
    <property type="term" value="F:metal ion binding"/>
    <property type="evidence" value="ECO:0007669"/>
    <property type="project" value="UniProtKB-KW"/>
</dbReference>
<comment type="caution">
    <text evidence="10">The sequence shown here is derived from an EMBL/GenBank/DDBJ whole genome shotgun (WGS) entry which is preliminary data.</text>
</comment>
<dbReference type="EMBL" id="JAEMGP010000024">
    <property type="protein sequence ID" value="KAG5194911.1"/>
    <property type="molecule type" value="Genomic_DNA"/>
</dbReference>
<dbReference type="InterPro" id="IPR013320">
    <property type="entry name" value="ConA-like_dom_sf"/>
</dbReference>
<dbReference type="PROSITE" id="PS51828">
    <property type="entry name" value="PTX_2"/>
    <property type="match status" value="1"/>
</dbReference>
<evidence type="ECO:0000256" key="3">
    <source>
        <dbReference type="ARBA" id="ARBA00022837"/>
    </source>
</evidence>
<evidence type="ECO:0000313" key="11">
    <source>
        <dbReference type="Proteomes" id="UP000664991"/>
    </source>
</evidence>
<organism evidence="10 11">
    <name type="scientific">Ovis aries</name>
    <name type="common">Sheep</name>
    <dbReference type="NCBI Taxonomy" id="9940"/>
    <lineage>
        <taxon>Eukaryota</taxon>
        <taxon>Metazoa</taxon>
        <taxon>Chordata</taxon>
        <taxon>Craniata</taxon>
        <taxon>Vertebrata</taxon>
        <taxon>Euteleostomi</taxon>
        <taxon>Mammalia</taxon>
        <taxon>Eutheria</taxon>
        <taxon>Laurasiatheria</taxon>
        <taxon>Artiodactyla</taxon>
        <taxon>Ruminantia</taxon>
        <taxon>Pecora</taxon>
        <taxon>Bovidae</taxon>
        <taxon>Caprinae</taxon>
        <taxon>Ovis</taxon>
    </lineage>
</organism>
<evidence type="ECO:0000259" key="9">
    <source>
        <dbReference type="PROSITE" id="PS51828"/>
    </source>
</evidence>
<sequence length="524" mass="56863">MPTGRRFAKTPEARSALTSLAAEVANRPLGKASVHSIHFLSCGHKAFLVFLKVFFRLLLSLSLALCVISWFLFCLGRFLSTLGMEVGLAGLPSFGRKLLPMMLFRKFQEVTLTHLQGIASHYNLSVDIEARFRSLARESQAVALVLNQSQAAVQEELGHLRTWVRRTQRRGRKADHRLLALSATVSEGSARRAREQETQRAAVSGLARDVRALRDALLRLTPLVQSQGARLAALEGQLRVEGTGPTIPNVTLAPSRQSNLSAPQLQGGGQASRAPPEPRNPPLDFAHRLQGAQEPWGLGNQQAWPPESPGEVCNVGPALIFPNASTMNVGFLRPGFLTGLRALSICSWVRTAADHLGTLLSYATEENDNKLVLHGRDSLAPGSVHFVIGDPAFRELPLQPLLDGRWHHVCVIWTSILGRYWLHVDRRLVATGSRFREGYEIPPGGSLVLGQEQDHVGGGFDSSEAFVGSMAGLAIWDRVLVPGEVSNLAMGKVLPAGAILTLANATSVGGFVQRVNCTCLQLCP</sequence>
<evidence type="ECO:0000256" key="5">
    <source>
        <dbReference type="ARBA" id="ARBA00023180"/>
    </source>
</evidence>
<dbReference type="SUPFAM" id="SSF49899">
    <property type="entry name" value="Concanavalin A-like lectins/glucanases"/>
    <property type="match status" value="1"/>
</dbReference>
<dbReference type="Proteomes" id="UP000664991">
    <property type="component" value="Unassembled WGS sequence"/>
</dbReference>
<keyword evidence="8" id="KW-0472">Membrane</keyword>
<feature type="transmembrane region" description="Helical" evidence="8">
    <location>
        <begin position="53"/>
        <end position="73"/>
    </location>
</feature>
<dbReference type="AlphaFoldDB" id="A0A835ZLW8"/>
<accession>A0A835ZLW8</accession>
<evidence type="ECO:0000256" key="1">
    <source>
        <dbReference type="ARBA" id="ARBA00001913"/>
    </source>
</evidence>
<dbReference type="InterPro" id="IPR001759">
    <property type="entry name" value="PTX_dom"/>
</dbReference>
<comment type="cofactor">
    <cofactor evidence="1">
        <name>Ca(2+)</name>
        <dbReference type="ChEBI" id="CHEBI:29108"/>
    </cofactor>
</comment>
<dbReference type="PANTHER" id="PTHR19277:SF122">
    <property type="entry name" value="PENTRAXIN-4"/>
    <property type="match status" value="1"/>
</dbReference>
<comment type="caution">
    <text evidence="6">Lacks conserved residue(s) required for the propagation of feature annotation.</text>
</comment>
<keyword evidence="4" id="KW-1015">Disulfide bond</keyword>
<evidence type="ECO:0000256" key="4">
    <source>
        <dbReference type="ARBA" id="ARBA00023157"/>
    </source>
</evidence>